<dbReference type="InterPro" id="IPR050736">
    <property type="entry name" value="Sensor_HK_Regulatory"/>
</dbReference>
<evidence type="ECO:0000256" key="3">
    <source>
        <dbReference type="ARBA" id="ARBA00022553"/>
    </source>
</evidence>
<dbReference type="Gene3D" id="1.10.287.130">
    <property type="match status" value="1"/>
</dbReference>
<dbReference type="Pfam" id="PF00512">
    <property type="entry name" value="HisKA"/>
    <property type="match status" value="1"/>
</dbReference>
<dbReference type="InterPro" id="IPR003661">
    <property type="entry name" value="HisK_dim/P_dom"/>
</dbReference>
<keyword evidence="7" id="KW-0175">Coiled coil</keyword>
<dbReference type="InterPro" id="IPR036097">
    <property type="entry name" value="HisK_dim/P_sf"/>
</dbReference>
<dbReference type="InterPro" id="IPR013655">
    <property type="entry name" value="PAS_fold_3"/>
</dbReference>
<accession>A0ABR7CLW8</accession>
<dbReference type="Pfam" id="PF13188">
    <property type="entry name" value="PAS_8"/>
    <property type="match status" value="1"/>
</dbReference>
<dbReference type="SMART" id="SM00388">
    <property type="entry name" value="HisKA"/>
    <property type="match status" value="1"/>
</dbReference>
<evidence type="ECO:0000259" key="10">
    <source>
        <dbReference type="PROSITE" id="PS50113"/>
    </source>
</evidence>
<dbReference type="CDD" id="cd00082">
    <property type="entry name" value="HisKA"/>
    <property type="match status" value="1"/>
</dbReference>
<dbReference type="InterPro" id="IPR000014">
    <property type="entry name" value="PAS"/>
</dbReference>
<evidence type="ECO:0000256" key="6">
    <source>
        <dbReference type="ARBA" id="ARBA00023012"/>
    </source>
</evidence>
<dbReference type="InterPro" id="IPR005467">
    <property type="entry name" value="His_kinase_dom"/>
</dbReference>
<comment type="caution">
    <text evidence="11">The sequence shown here is derived from an EMBL/GenBank/DDBJ whole genome shotgun (WGS) entry which is preliminary data.</text>
</comment>
<evidence type="ECO:0000256" key="7">
    <source>
        <dbReference type="SAM" id="Coils"/>
    </source>
</evidence>
<dbReference type="SMART" id="SM00091">
    <property type="entry name" value="PAS"/>
    <property type="match status" value="2"/>
</dbReference>
<dbReference type="PRINTS" id="PR00344">
    <property type="entry name" value="BCTRLSENSOR"/>
</dbReference>
<evidence type="ECO:0000256" key="2">
    <source>
        <dbReference type="ARBA" id="ARBA00012438"/>
    </source>
</evidence>
<keyword evidence="4" id="KW-0808">Transferase</keyword>
<dbReference type="PANTHER" id="PTHR43711">
    <property type="entry name" value="TWO-COMPONENT HISTIDINE KINASE"/>
    <property type="match status" value="1"/>
</dbReference>
<feature type="coiled-coil region" evidence="7">
    <location>
        <begin position="641"/>
        <end position="671"/>
    </location>
</feature>
<dbReference type="InterPro" id="IPR035965">
    <property type="entry name" value="PAS-like_dom_sf"/>
</dbReference>
<dbReference type="PROSITE" id="PS50113">
    <property type="entry name" value="PAC"/>
    <property type="match status" value="1"/>
</dbReference>
<keyword evidence="6" id="KW-0902">Two-component regulatory system</keyword>
<evidence type="ECO:0000256" key="4">
    <source>
        <dbReference type="ARBA" id="ARBA00022679"/>
    </source>
</evidence>
<gene>
    <name evidence="11" type="ORF">H8S08_06195</name>
</gene>
<dbReference type="EMBL" id="JACOOK010000003">
    <property type="protein sequence ID" value="MBC5616609.1"/>
    <property type="molecule type" value="Genomic_DNA"/>
</dbReference>
<dbReference type="Gene3D" id="3.30.450.20">
    <property type="entry name" value="PAS domain"/>
    <property type="match status" value="2"/>
</dbReference>
<dbReference type="CDD" id="cd16922">
    <property type="entry name" value="HATPase_EvgS-ArcB-TorS-like"/>
    <property type="match status" value="1"/>
</dbReference>
<dbReference type="InterPro" id="IPR036890">
    <property type="entry name" value="HATPase_C_sf"/>
</dbReference>
<dbReference type="SMART" id="SM00387">
    <property type="entry name" value="HATPase_c"/>
    <property type="match status" value="1"/>
</dbReference>
<evidence type="ECO:0000313" key="12">
    <source>
        <dbReference type="Proteomes" id="UP000636891"/>
    </source>
</evidence>
<dbReference type="InterPro" id="IPR004358">
    <property type="entry name" value="Sig_transdc_His_kin-like_C"/>
</dbReference>
<dbReference type="InterPro" id="IPR000700">
    <property type="entry name" value="PAS-assoc_C"/>
</dbReference>
<dbReference type="InterPro" id="IPR003594">
    <property type="entry name" value="HATPase_dom"/>
</dbReference>
<keyword evidence="8" id="KW-0472">Membrane</keyword>
<dbReference type="SUPFAM" id="SSF55874">
    <property type="entry name" value="ATPase domain of HSP90 chaperone/DNA topoisomerase II/histidine kinase"/>
    <property type="match status" value="1"/>
</dbReference>
<keyword evidence="8" id="KW-0812">Transmembrane</keyword>
<dbReference type="PROSITE" id="PS50109">
    <property type="entry name" value="HIS_KIN"/>
    <property type="match status" value="1"/>
</dbReference>
<feature type="domain" description="Histidine kinase" evidence="9">
    <location>
        <begin position="671"/>
        <end position="884"/>
    </location>
</feature>
<proteinExistence type="predicted"/>
<organism evidence="11 12">
    <name type="scientific">Alistipes hominis</name>
    <dbReference type="NCBI Taxonomy" id="2763015"/>
    <lineage>
        <taxon>Bacteria</taxon>
        <taxon>Pseudomonadati</taxon>
        <taxon>Bacteroidota</taxon>
        <taxon>Bacteroidia</taxon>
        <taxon>Bacteroidales</taxon>
        <taxon>Rikenellaceae</taxon>
        <taxon>Alistipes</taxon>
    </lineage>
</organism>
<feature type="domain" description="PAC" evidence="10">
    <location>
        <begin position="600"/>
        <end position="653"/>
    </location>
</feature>
<keyword evidence="5" id="KW-0418">Kinase</keyword>
<dbReference type="SUPFAM" id="SSF55785">
    <property type="entry name" value="PYP-like sensor domain (PAS domain)"/>
    <property type="match status" value="2"/>
</dbReference>
<evidence type="ECO:0000259" key="9">
    <source>
        <dbReference type="PROSITE" id="PS50109"/>
    </source>
</evidence>
<keyword evidence="12" id="KW-1185">Reference proteome</keyword>
<name>A0ABR7CLW8_9BACT</name>
<dbReference type="PANTHER" id="PTHR43711:SF31">
    <property type="entry name" value="HISTIDINE KINASE"/>
    <property type="match status" value="1"/>
</dbReference>
<feature type="transmembrane region" description="Helical" evidence="8">
    <location>
        <begin position="359"/>
        <end position="381"/>
    </location>
</feature>
<evidence type="ECO:0000256" key="1">
    <source>
        <dbReference type="ARBA" id="ARBA00000085"/>
    </source>
</evidence>
<keyword evidence="3" id="KW-0597">Phosphoprotein</keyword>
<evidence type="ECO:0000313" key="11">
    <source>
        <dbReference type="EMBL" id="MBC5616609.1"/>
    </source>
</evidence>
<dbReference type="Gene3D" id="3.30.565.10">
    <property type="entry name" value="Histidine kinase-like ATPase, C-terminal domain"/>
    <property type="match status" value="1"/>
</dbReference>
<evidence type="ECO:0000256" key="8">
    <source>
        <dbReference type="SAM" id="Phobius"/>
    </source>
</evidence>
<sequence length="890" mass="101314">MKKRLCILFFLIGWFPSVYGQRSDNGNYVLLLNSASFGEAWSDVLYRSLVEEVRQQGVRVDTEELLVPMMKTPEDARAKREMLLAKYPVPPRAVIYIGDPGWLVCRPLFDREWKEVPTVICYSRDSMPASIEDLLGGNLDSRTAVPASEIAEGYNLTILKQPSFIRETIEMMRQLQPGMNTVALISDHRYISLRIREEVRQTVKKYFPDLAFESLSTPELTTGQLLDTLSGFDDKKGIIYYSWFVTQNRHEYLDDHVQRVIFGLAHTPIFTLTDRDHEEGSFAGGYYIPAIEFSRVASAVIREILEGKPARDISWRDGGAPAAYLDYHHLVHQGVDPALFPKDAVYTQVPPGFFQKYKFHLVVLGALLLLLVSAVVMRLRWFMQRQRQQNREFQLLSQYRKLVDNMPVIYLRKRIAGGSSGSDFEFLDVNPAFEQVFGCTRRQILGKRLSEALSCRDKLSCLAETEQTVHSFVVDGAKGLRYYDKLVFSSSEAGIKDVFCIDRTEEHLALARMERHRAEQEELNEKYKLVLQATGLTPWTWDVGGGLVDCDLSYTSGMEDHSGEHLIVSDEQYYAMIHPDDRERMRAAYADLLAGRNDILQQEYRVIYVQGGYQWAKSFAVIRERDASGSPVQLVGASLQIDVQKRLEQDLREAKEKAEESNRLKSAFLANMSHEIRTPLNAIVGFSSVLADTENEEEKRGYISIIENNNELLLQLIGDILDLSKIEAGTLEFTESDVDLREMFSGIEQSIRLRIPDGHPVDVRFEEPESDYRIRTDPNRLMQVVTNFMTNAIKFTAEGNIRFGYRDRNDGELYFYVSDTGCGIPPEKQRDVFGRFVKLDAFAQGTGLGLSICETIVSKLGGRIGVESVPDEGSTFWFTLPLRPVGKAFL</sequence>
<dbReference type="Pfam" id="PF02518">
    <property type="entry name" value="HATPase_c"/>
    <property type="match status" value="1"/>
</dbReference>
<dbReference type="EC" id="2.7.13.3" evidence="2"/>
<dbReference type="Pfam" id="PF08447">
    <property type="entry name" value="PAS_3"/>
    <property type="match status" value="1"/>
</dbReference>
<dbReference type="SUPFAM" id="SSF47384">
    <property type="entry name" value="Homodimeric domain of signal transducing histidine kinase"/>
    <property type="match status" value="1"/>
</dbReference>
<protein>
    <recommendedName>
        <fullName evidence="2">histidine kinase</fullName>
        <ecNumber evidence="2">2.7.13.3</ecNumber>
    </recommendedName>
</protein>
<reference evidence="11 12" key="1">
    <citation type="submission" date="2020-08" db="EMBL/GenBank/DDBJ databases">
        <title>Genome public.</title>
        <authorList>
            <person name="Liu C."/>
            <person name="Sun Q."/>
        </authorList>
    </citation>
    <scope>NUCLEOTIDE SEQUENCE [LARGE SCALE GENOMIC DNA]</scope>
    <source>
        <strain evidence="11 12">New-7</strain>
    </source>
</reference>
<feature type="coiled-coil region" evidence="7">
    <location>
        <begin position="501"/>
        <end position="533"/>
    </location>
</feature>
<dbReference type="Proteomes" id="UP000636891">
    <property type="component" value="Unassembled WGS sequence"/>
</dbReference>
<comment type="catalytic activity">
    <reaction evidence="1">
        <text>ATP + protein L-histidine = ADP + protein N-phospho-L-histidine.</text>
        <dbReference type="EC" id="2.7.13.3"/>
    </reaction>
</comment>
<keyword evidence="8" id="KW-1133">Transmembrane helix</keyword>
<evidence type="ECO:0000256" key="5">
    <source>
        <dbReference type="ARBA" id="ARBA00022777"/>
    </source>
</evidence>